<keyword evidence="3" id="KW-0472">Membrane</keyword>
<dbReference type="SUPFAM" id="SSF53756">
    <property type="entry name" value="UDP-Glycosyltransferase/glycogen phosphorylase"/>
    <property type="match status" value="1"/>
</dbReference>
<dbReference type="PANTHER" id="PTHR30160">
    <property type="entry name" value="TETRAACYLDISACCHARIDE 4'-KINASE-RELATED"/>
    <property type="match status" value="1"/>
</dbReference>
<evidence type="ECO:0000313" key="4">
    <source>
        <dbReference type="EMBL" id="GAA4457687.1"/>
    </source>
</evidence>
<comment type="caution">
    <text evidence="4">The sequence shown here is derived from an EMBL/GenBank/DDBJ whole genome shotgun (WGS) entry which is preliminary data.</text>
</comment>
<gene>
    <name evidence="4" type="ORF">GCM10023092_24780</name>
</gene>
<dbReference type="Gene3D" id="3.40.50.2000">
    <property type="entry name" value="Glycogen Phosphorylase B"/>
    <property type="match status" value="2"/>
</dbReference>
<keyword evidence="3" id="KW-1133">Transmembrane helix</keyword>
<keyword evidence="3" id="KW-0812">Transmembrane</keyword>
<keyword evidence="1" id="KW-0328">Glycosyltransferase</keyword>
<dbReference type="Pfam" id="PF01075">
    <property type="entry name" value="Glyco_transf_9"/>
    <property type="match status" value="1"/>
</dbReference>
<feature type="transmembrane region" description="Helical" evidence="3">
    <location>
        <begin position="12"/>
        <end position="32"/>
    </location>
</feature>
<name>A0ABP8N197_9BACT</name>
<reference evidence="5" key="1">
    <citation type="journal article" date="2019" name="Int. J. Syst. Evol. Microbiol.">
        <title>The Global Catalogue of Microorganisms (GCM) 10K type strain sequencing project: providing services to taxonomists for standard genome sequencing and annotation.</title>
        <authorList>
            <consortium name="The Broad Institute Genomics Platform"/>
            <consortium name="The Broad Institute Genome Sequencing Center for Infectious Disease"/>
            <person name="Wu L."/>
            <person name="Ma J."/>
        </authorList>
    </citation>
    <scope>NUCLEOTIDE SEQUENCE [LARGE SCALE GENOMIC DNA]</scope>
    <source>
        <strain evidence="5">JCM 31921</strain>
    </source>
</reference>
<dbReference type="EMBL" id="BAABEZ010000024">
    <property type="protein sequence ID" value="GAA4457687.1"/>
    <property type="molecule type" value="Genomic_DNA"/>
</dbReference>
<keyword evidence="2" id="KW-0808">Transferase</keyword>
<evidence type="ECO:0000313" key="5">
    <source>
        <dbReference type="Proteomes" id="UP001501410"/>
    </source>
</evidence>
<evidence type="ECO:0000256" key="1">
    <source>
        <dbReference type="ARBA" id="ARBA00022676"/>
    </source>
</evidence>
<keyword evidence="5" id="KW-1185">Reference proteome</keyword>
<dbReference type="RefSeq" id="WP_344827635.1">
    <property type="nucleotide sequence ID" value="NZ_BAABEZ010000024.1"/>
</dbReference>
<dbReference type="InterPro" id="IPR002201">
    <property type="entry name" value="Glyco_trans_9"/>
</dbReference>
<dbReference type="Proteomes" id="UP001501410">
    <property type="component" value="Unassembled WGS sequence"/>
</dbReference>
<evidence type="ECO:0000256" key="3">
    <source>
        <dbReference type="SAM" id="Phobius"/>
    </source>
</evidence>
<organism evidence="4 5">
    <name type="scientific">Rurimicrobium arvi</name>
    <dbReference type="NCBI Taxonomy" id="2049916"/>
    <lineage>
        <taxon>Bacteria</taxon>
        <taxon>Pseudomonadati</taxon>
        <taxon>Bacteroidota</taxon>
        <taxon>Chitinophagia</taxon>
        <taxon>Chitinophagales</taxon>
        <taxon>Chitinophagaceae</taxon>
        <taxon>Rurimicrobium</taxon>
    </lineage>
</organism>
<protein>
    <recommendedName>
        <fullName evidence="6">Glycosyltransferase family 9 protein</fullName>
    </recommendedName>
</protein>
<dbReference type="InterPro" id="IPR051199">
    <property type="entry name" value="LPS_LOS_Heptosyltrfase"/>
</dbReference>
<sequence length="388" mass="43833">MQIHRKQKIDKLLGYFLIGIFWLPTRLLGISMRRDHSLKQAPERILFIKLLGLGSLINAVDAIAAIKQRYPGTKLVLLTDSNIANGIEPFGLFDEIYRTDTGKLSGSAFYMLRFLSRTWRWKSLWVLDLEVYSKLTTVLSLLTAATNRVGFYLPQAAFRKYLNTHNIPFDQQIPIEDNYALMSQVLGATERSRFRYSGITERFRGRCIVLNNTCSDLAYVRKLPGETLNQTAEWILTHTRYPVAFLGAASDSAQVEELISSSPLLTASRERVHNYAGFFPDFKSYYTFLANDAVCLISIDSAPLHIAKKLGVPTLSLWGPTHPDHYLKIHPDEVSLHRSCYLATSCSPCIHRSEQLPCGGDNICMKQIPSGLITEQLQQLLETINTAV</sequence>
<accession>A0ABP8N197</accession>
<evidence type="ECO:0008006" key="6">
    <source>
        <dbReference type="Google" id="ProtNLM"/>
    </source>
</evidence>
<evidence type="ECO:0000256" key="2">
    <source>
        <dbReference type="ARBA" id="ARBA00022679"/>
    </source>
</evidence>
<proteinExistence type="predicted"/>